<gene>
    <name evidence="4" type="primary">LOC117551582</name>
</gene>
<evidence type="ECO:0000313" key="3">
    <source>
        <dbReference type="Proteomes" id="UP000515161"/>
    </source>
</evidence>
<organism evidence="3 4">
    <name type="scientific">Gymnodraco acuticeps</name>
    <name type="common">Antarctic dragonfish</name>
    <dbReference type="NCBI Taxonomy" id="8218"/>
    <lineage>
        <taxon>Eukaryota</taxon>
        <taxon>Metazoa</taxon>
        <taxon>Chordata</taxon>
        <taxon>Craniata</taxon>
        <taxon>Vertebrata</taxon>
        <taxon>Euteleostomi</taxon>
        <taxon>Actinopterygii</taxon>
        <taxon>Neopterygii</taxon>
        <taxon>Teleostei</taxon>
        <taxon>Neoteleostei</taxon>
        <taxon>Acanthomorphata</taxon>
        <taxon>Eupercaria</taxon>
        <taxon>Perciformes</taxon>
        <taxon>Notothenioidei</taxon>
        <taxon>Bathydraconidae</taxon>
        <taxon>Gymnodraco</taxon>
    </lineage>
</organism>
<evidence type="ECO:0000313" key="4">
    <source>
        <dbReference type="RefSeq" id="XP_034080384.1"/>
    </source>
</evidence>
<dbReference type="RefSeq" id="XP_034080384.1">
    <property type="nucleotide sequence ID" value="XM_034224493.1"/>
</dbReference>
<dbReference type="GeneID" id="117551582"/>
<sequence>MDIRTVVTISTLLLMTAESNQSTPGPNITEPPHTYSSTRGCSCPPIPSSPAPPTGLLSITWRSQCEGDVQLIFYHPANSSSPVCHGSKKTILNILRSVCENQRGCKNSMSWVKGEEQQGHNITENGAEEISCETLRVRCPVEVLPDVQGQLQAYRGGTAVLCCLLLVLVLIRFTRPTVRALQNRLSERRQNRWIGPTQSHSVAYRGKTAVQINEGEKRLSYPALERLAVSDSREPSSNRNSDYNL</sequence>
<name>A0A6P8US35_GYMAC</name>
<keyword evidence="2" id="KW-0732">Signal</keyword>
<feature type="signal peptide" evidence="2">
    <location>
        <begin position="1"/>
        <end position="22"/>
    </location>
</feature>
<keyword evidence="3" id="KW-1185">Reference proteome</keyword>
<dbReference type="AlphaFoldDB" id="A0A6P8US35"/>
<dbReference type="Proteomes" id="UP000515161">
    <property type="component" value="Unplaced"/>
</dbReference>
<accession>A0A6P8US35</accession>
<reference evidence="4" key="1">
    <citation type="submission" date="2025-08" db="UniProtKB">
        <authorList>
            <consortium name="RefSeq"/>
        </authorList>
    </citation>
    <scope>IDENTIFICATION</scope>
</reference>
<dbReference type="OrthoDB" id="544868at2759"/>
<feature type="region of interest" description="Disordered" evidence="1">
    <location>
        <begin position="18"/>
        <end position="44"/>
    </location>
</feature>
<feature type="chain" id="PRO_5028370324" evidence="2">
    <location>
        <begin position="23"/>
        <end position="245"/>
    </location>
</feature>
<protein>
    <submittedName>
        <fullName evidence="4">Uncharacterized protein LOC117551582</fullName>
    </submittedName>
</protein>
<proteinExistence type="predicted"/>
<evidence type="ECO:0000256" key="2">
    <source>
        <dbReference type="SAM" id="SignalP"/>
    </source>
</evidence>
<dbReference type="KEGG" id="gacu:117551582"/>
<evidence type="ECO:0000256" key="1">
    <source>
        <dbReference type="SAM" id="MobiDB-lite"/>
    </source>
</evidence>
<dbReference type="InParanoid" id="A0A6P8US35"/>